<dbReference type="Gene3D" id="2.70.98.10">
    <property type="match status" value="1"/>
</dbReference>
<dbReference type="InterPro" id="IPR014718">
    <property type="entry name" value="GH-type_carb-bd"/>
</dbReference>
<name>A0ABS1JRP8_9BURK</name>
<reference evidence="1 2" key="1">
    <citation type="journal article" date="2017" name="Int. J. Syst. Evol. Microbiol.">
        <title>Ramlibacter alkalitolerans sp. nov., alkali-tolerant bacterium isolated from soil of ginseng.</title>
        <authorList>
            <person name="Lee D.H."/>
            <person name="Cha C.J."/>
        </authorList>
    </citation>
    <scope>NUCLEOTIDE SEQUENCE [LARGE SCALE GENOMIC DNA]</scope>
    <source>
        <strain evidence="1 2">KACC 19305</strain>
    </source>
</reference>
<dbReference type="RefSeq" id="WP_201691281.1">
    <property type="nucleotide sequence ID" value="NZ_JAEQND010000009.1"/>
</dbReference>
<organism evidence="1 2">
    <name type="scientific">Ramlibacter alkalitolerans</name>
    <dbReference type="NCBI Taxonomy" id="2039631"/>
    <lineage>
        <taxon>Bacteria</taxon>
        <taxon>Pseudomonadati</taxon>
        <taxon>Pseudomonadota</taxon>
        <taxon>Betaproteobacteria</taxon>
        <taxon>Burkholderiales</taxon>
        <taxon>Comamonadaceae</taxon>
        <taxon>Ramlibacter</taxon>
    </lineage>
</organism>
<dbReference type="EMBL" id="JAEQND010000009">
    <property type="protein sequence ID" value="MBL0426888.1"/>
    <property type="molecule type" value="Genomic_DNA"/>
</dbReference>
<dbReference type="InterPro" id="IPR011013">
    <property type="entry name" value="Gal_mutarotase_sf_dom"/>
</dbReference>
<dbReference type="Proteomes" id="UP000622707">
    <property type="component" value="Unassembled WGS sequence"/>
</dbReference>
<accession>A0ABS1JRP8</accession>
<dbReference type="InterPro" id="IPR008183">
    <property type="entry name" value="Aldose_1/G6P_1-epimerase"/>
</dbReference>
<keyword evidence="2" id="KW-1185">Reference proteome</keyword>
<dbReference type="Pfam" id="PF01263">
    <property type="entry name" value="Aldose_epim"/>
    <property type="match status" value="1"/>
</dbReference>
<proteinExistence type="predicted"/>
<dbReference type="CDD" id="cd09021">
    <property type="entry name" value="Aldose_epim_Ec_YphB"/>
    <property type="match status" value="1"/>
</dbReference>
<gene>
    <name evidence="1" type="ORF">JI746_17375</name>
</gene>
<evidence type="ECO:0000313" key="2">
    <source>
        <dbReference type="Proteomes" id="UP000622707"/>
    </source>
</evidence>
<comment type="caution">
    <text evidence="1">The sequence shown here is derived from an EMBL/GenBank/DDBJ whole genome shotgun (WGS) entry which is preliminary data.</text>
</comment>
<evidence type="ECO:0000313" key="1">
    <source>
        <dbReference type="EMBL" id="MBL0426888.1"/>
    </source>
</evidence>
<sequence>MPSDPLVALRAGELRLVLAPAAGGSIASFTRAWNEGGRERELHWLRPASEEGLARRNPLAMASFPLLPFCNRIRDGRASFEGREIRFPPNHPAEPSPHPLHGIGWLRPWTVESASERQAVLTLQVDASEAWPWAFSARQVYKLEPEGLQVEMTLANEDHATMPAGIGHHPYFPHTPGTRITSPTRAMWRADAEVLPTGLDEGGPVPLLREGVELAQLDLDNNFVGWERTTRIDWPADDAGPARSLWMEAQPPLDYFVLYCPRQYPFFCAEPVSQCTDWLNLQAHYEAQVLGGTRIPPRESLGARFTLRPSL</sequence>
<protein>
    <submittedName>
        <fullName evidence="1">Aldose 1-epimerase</fullName>
    </submittedName>
</protein>
<dbReference type="SUPFAM" id="SSF74650">
    <property type="entry name" value="Galactose mutarotase-like"/>
    <property type="match status" value="1"/>
</dbReference>